<evidence type="ECO:0000313" key="2">
    <source>
        <dbReference type="EMBL" id="RQD85375.1"/>
    </source>
</evidence>
<dbReference type="InterPro" id="IPR055925">
    <property type="entry name" value="DUF7502"/>
</dbReference>
<dbReference type="Pfam" id="PF24334">
    <property type="entry name" value="DUF7502"/>
    <property type="match status" value="1"/>
</dbReference>
<keyword evidence="1" id="KW-1133">Transmembrane helix</keyword>
<feature type="transmembrane region" description="Helical" evidence="1">
    <location>
        <begin position="20"/>
        <end position="40"/>
    </location>
</feature>
<feature type="transmembrane region" description="Helical" evidence="1">
    <location>
        <begin position="60"/>
        <end position="85"/>
    </location>
</feature>
<keyword evidence="1" id="KW-0812">Transmembrane</keyword>
<evidence type="ECO:0000313" key="3">
    <source>
        <dbReference type="Proteomes" id="UP000284763"/>
    </source>
</evidence>
<dbReference type="AlphaFoldDB" id="A0A424YXX2"/>
<organism evidence="2 3">
    <name type="scientific">Methanosalsum natronophilum</name>
    <dbReference type="NCBI Taxonomy" id="768733"/>
    <lineage>
        <taxon>Archaea</taxon>
        <taxon>Methanobacteriati</taxon>
        <taxon>Methanobacteriota</taxon>
        <taxon>Stenosarchaea group</taxon>
        <taxon>Methanomicrobia</taxon>
        <taxon>Methanosarcinales</taxon>
        <taxon>Methanosarcinaceae</taxon>
        <taxon>Methanosalsum</taxon>
    </lineage>
</organism>
<gene>
    <name evidence="2" type="ORF">D5R95_04780</name>
</gene>
<sequence length="307" mass="35121">MEFEGVIKTYEKAIKKYRFIYTLLEFLIITLIVYTIFFLLNIDQVFKIIPFIEIYSGRTYYLADFGVLFDTLAMFITALILSFLITLSIHLKRKKGTTIDLIEAKSTLVRERLRTAYDNRDKENIIVTDLIRGLVEDLTGYTEDIPDKSTKKSSQVKPSDMFDSKRFKLTVLLLLASTSAFVYLTSTDTRTDFMPENLIEYSPFIPGITDPSDTVHFRDETDDVSDPVQVDEKPTLVVVDGEEIDLSIPPGADAGFAREEEGEPQVYDFSPSSAYDVGVMASPTYYEELPQGYEDIIKRYFEEMAET</sequence>
<dbReference type="EMBL" id="QZAB01000304">
    <property type="protein sequence ID" value="RQD85375.1"/>
    <property type="molecule type" value="Genomic_DNA"/>
</dbReference>
<name>A0A424YXX2_9EURY</name>
<proteinExistence type="predicted"/>
<accession>A0A424YXX2</accession>
<comment type="caution">
    <text evidence="2">The sequence shown here is derived from an EMBL/GenBank/DDBJ whole genome shotgun (WGS) entry which is preliminary data.</text>
</comment>
<evidence type="ECO:0000256" key="1">
    <source>
        <dbReference type="SAM" id="Phobius"/>
    </source>
</evidence>
<reference evidence="2 3" key="1">
    <citation type="submission" date="2018-08" db="EMBL/GenBank/DDBJ databases">
        <title>The metabolism and importance of syntrophic acetate oxidation coupled to methane or sulfide production in haloalkaline environments.</title>
        <authorList>
            <person name="Timmers P.H.A."/>
            <person name="Vavourakis C.D."/>
            <person name="Sorokin D.Y."/>
            <person name="Sinninghe Damste J.S."/>
            <person name="Muyzer G."/>
            <person name="Stams A.J.M."/>
            <person name="Plugge C.M."/>
        </authorList>
    </citation>
    <scope>NUCLEOTIDE SEQUENCE [LARGE SCALE GENOMIC DNA]</scope>
    <source>
        <strain evidence="2">MSAO_Arc3</strain>
    </source>
</reference>
<dbReference type="Proteomes" id="UP000284763">
    <property type="component" value="Unassembled WGS sequence"/>
</dbReference>
<feature type="transmembrane region" description="Helical" evidence="1">
    <location>
        <begin position="167"/>
        <end position="184"/>
    </location>
</feature>
<protein>
    <submittedName>
        <fullName evidence="2">Uncharacterized protein</fullName>
    </submittedName>
</protein>
<keyword evidence="1" id="KW-0472">Membrane</keyword>